<feature type="transmembrane region" description="Helical" evidence="6">
    <location>
        <begin position="171"/>
        <end position="189"/>
    </location>
</feature>
<dbReference type="PANTHER" id="PTHR23531:SF2">
    <property type="entry name" value="PERMEASE"/>
    <property type="match status" value="1"/>
</dbReference>
<dbReference type="GO" id="GO:0005886">
    <property type="term" value="C:plasma membrane"/>
    <property type="evidence" value="ECO:0007669"/>
    <property type="project" value="UniProtKB-SubCell"/>
</dbReference>
<dbReference type="NCBIfam" id="NF047574">
    <property type="entry name" value="opine_export_Sa"/>
    <property type="match status" value="1"/>
</dbReference>
<keyword evidence="5 6" id="KW-0472">Membrane</keyword>
<organism evidence="8 9">
    <name type="scientific">Paenibacillus taichungensis</name>
    <dbReference type="NCBI Taxonomy" id="484184"/>
    <lineage>
        <taxon>Bacteria</taxon>
        <taxon>Bacillati</taxon>
        <taxon>Bacillota</taxon>
        <taxon>Bacilli</taxon>
        <taxon>Bacillales</taxon>
        <taxon>Paenibacillaceae</taxon>
        <taxon>Paenibacillus</taxon>
    </lineage>
</organism>
<feature type="transmembrane region" description="Helical" evidence="6">
    <location>
        <begin position="21"/>
        <end position="43"/>
    </location>
</feature>
<evidence type="ECO:0000256" key="1">
    <source>
        <dbReference type="ARBA" id="ARBA00004651"/>
    </source>
</evidence>
<feature type="domain" description="Major facilitator superfamily (MFS) profile" evidence="7">
    <location>
        <begin position="19"/>
        <end position="407"/>
    </location>
</feature>
<evidence type="ECO:0000256" key="3">
    <source>
        <dbReference type="ARBA" id="ARBA00022692"/>
    </source>
</evidence>
<dbReference type="Pfam" id="PF07690">
    <property type="entry name" value="MFS_1"/>
    <property type="match status" value="2"/>
</dbReference>
<feature type="transmembrane region" description="Helical" evidence="6">
    <location>
        <begin position="109"/>
        <end position="131"/>
    </location>
</feature>
<dbReference type="InterPro" id="IPR036259">
    <property type="entry name" value="MFS_trans_sf"/>
</dbReference>
<dbReference type="Proteomes" id="UP000250642">
    <property type="component" value="Unassembled WGS sequence"/>
</dbReference>
<reference evidence="8 9" key="1">
    <citation type="submission" date="2018-04" db="EMBL/GenBank/DDBJ databases">
        <title>Paenibacillus taichungensis Genome sequencing and assembly.</title>
        <authorList>
            <person name="Xu J."/>
            <person name="Rensing C."/>
            <person name="Mazhar H.S."/>
        </authorList>
    </citation>
    <scope>NUCLEOTIDE SEQUENCE [LARGE SCALE GENOMIC DNA]</scope>
    <source>
        <strain evidence="8 9">NC1</strain>
    </source>
</reference>
<sequence>MNRSEVLTDTYNGGVFSPALLRLYALTFLFYSANAFVQMILPLYSRSVGLGNDRIGIIVGTYLLVSMLLRPWAGLVVERIGITRILPIILTGHLCVLLLYVWQGNVPLIFIRGLQGAVAAFFSLVVQMTVMDLLPERDRTQGLSLYLLFGLLPSVMMPALGWIAWDQAGMNGFYAGLAVLGGLTLISAYGTGRDTKRITVAIRSSEQKTRKSDITVSIQATLWNRHFILSSLVMISTTIGFGAITAFMALYVVQTGIGNAGVFFFIQSGVVVTTRFALRKRLPSDGNWHSFYVGLLLVSITIGLALVAIAPYTGMTWVMYVGGIAIGYGIANMYPVLAAYLSIVLGQERRKIWMGLFISMSDLGTVIGSIVLGMAADHVGYTSMFLISAGVSLSIAILVAMSNRWMNDDH</sequence>
<dbReference type="SUPFAM" id="SSF103473">
    <property type="entry name" value="MFS general substrate transporter"/>
    <property type="match status" value="1"/>
</dbReference>
<protein>
    <recommendedName>
        <fullName evidence="7">Major facilitator superfamily (MFS) profile domain-containing protein</fullName>
    </recommendedName>
</protein>
<feature type="transmembrane region" description="Helical" evidence="6">
    <location>
        <begin position="317"/>
        <end position="341"/>
    </location>
</feature>
<keyword evidence="4 6" id="KW-1133">Transmembrane helix</keyword>
<feature type="transmembrane region" description="Helical" evidence="6">
    <location>
        <begin position="381"/>
        <end position="401"/>
    </location>
</feature>
<name>A0A329QC71_9BACL</name>
<evidence type="ECO:0000256" key="5">
    <source>
        <dbReference type="ARBA" id="ARBA00023136"/>
    </source>
</evidence>
<keyword evidence="2" id="KW-0813">Transport</keyword>
<evidence type="ECO:0000256" key="2">
    <source>
        <dbReference type="ARBA" id="ARBA00022448"/>
    </source>
</evidence>
<evidence type="ECO:0000256" key="6">
    <source>
        <dbReference type="SAM" id="Phobius"/>
    </source>
</evidence>
<feature type="transmembrane region" description="Helical" evidence="6">
    <location>
        <begin position="143"/>
        <end position="165"/>
    </location>
</feature>
<feature type="transmembrane region" description="Helical" evidence="6">
    <location>
        <begin position="227"/>
        <end position="251"/>
    </location>
</feature>
<dbReference type="AlphaFoldDB" id="A0A329QC71"/>
<gene>
    <name evidence="8" type="ORF">DC345_29915</name>
</gene>
<evidence type="ECO:0000259" key="7">
    <source>
        <dbReference type="PROSITE" id="PS50850"/>
    </source>
</evidence>
<dbReference type="EMBL" id="QEVW01000031">
    <property type="protein sequence ID" value="RAW09924.1"/>
    <property type="molecule type" value="Genomic_DNA"/>
</dbReference>
<dbReference type="InterPro" id="IPR052714">
    <property type="entry name" value="MFS_Exporter"/>
</dbReference>
<evidence type="ECO:0000313" key="9">
    <source>
        <dbReference type="Proteomes" id="UP000250642"/>
    </source>
</evidence>
<feature type="transmembrane region" description="Helical" evidence="6">
    <location>
        <begin position="257"/>
        <end position="278"/>
    </location>
</feature>
<proteinExistence type="predicted"/>
<dbReference type="PROSITE" id="PS50850">
    <property type="entry name" value="MFS"/>
    <property type="match status" value="1"/>
</dbReference>
<dbReference type="PANTHER" id="PTHR23531">
    <property type="entry name" value="QUINOLENE RESISTANCE PROTEIN NORA"/>
    <property type="match status" value="1"/>
</dbReference>
<comment type="subcellular location">
    <subcellularLocation>
        <location evidence="1">Cell membrane</location>
        <topology evidence="1">Multi-pass membrane protein</topology>
    </subcellularLocation>
</comment>
<dbReference type="InterPro" id="IPR020846">
    <property type="entry name" value="MFS_dom"/>
</dbReference>
<dbReference type="InterPro" id="IPR011701">
    <property type="entry name" value="MFS"/>
</dbReference>
<keyword evidence="3 6" id="KW-0812">Transmembrane</keyword>
<comment type="caution">
    <text evidence="8">The sequence shown here is derived from an EMBL/GenBank/DDBJ whole genome shotgun (WGS) entry which is preliminary data.</text>
</comment>
<evidence type="ECO:0000256" key="4">
    <source>
        <dbReference type="ARBA" id="ARBA00022989"/>
    </source>
</evidence>
<dbReference type="GO" id="GO:0022857">
    <property type="term" value="F:transmembrane transporter activity"/>
    <property type="evidence" value="ECO:0007669"/>
    <property type="project" value="InterPro"/>
</dbReference>
<feature type="transmembrane region" description="Helical" evidence="6">
    <location>
        <begin position="85"/>
        <end position="103"/>
    </location>
</feature>
<dbReference type="RefSeq" id="WP_113056236.1">
    <property type="nucleotide sequence ID" value="NZ_QEVW01000031.1"/>
</dbReference>
<feature type="transmembrane region" description="Helical" evidence="6">
    <location>
        <begin position="55"/>
        <end position="73"/>
    </location>
</feature>
<evidence type="ECO:0000313" key="8">
    <source>
        <dbReference type="EMBL" id="RAW09924.1"/>
    </source>
</evidence>
<feature type="transmembrane region" description="Helical" evidence="6">
    <location>
        <begin position="290"/>
        <end position="311"/>
    </location>
</feature>
<accession>A0A329QC71</accession>
<dbReference type="Gene3D" id="1.20.1250.20">
    <property type="entry name" value="MFS general substrate transporter like domains"/>
    <property type="match status" value="1"/>
</dbReference>
<feature type="transmembrane region" description="Helical" evidence="6">
    <location>
        <begin position="353"/>
        <end position="375"/>
    </location>
</feature>